<organism evidence="1 2">
    <name type="scientific">Thalassolituus marinus</name>
    <dbReference type="NCBI Taxonomy" id="671053"/>
    <lineage>
        <taxon>Bacteria</taxon>
        <taxon>Pseudomonadati</taxon>
        <taxon>Pseudomonadota</taxon>
        <taxon>Gammaproteobacteria</taxon>
        <taxon>Oceanospirillales</taxon>
        <taxon>Oceanospirillaceae</taxon>
        <taxon>Thalassolituus</taxon>
    </lineage>
</organism>
<comment type="caution">
    <text evidence="1">The sequence shown here is derived from an EMBL/GenBank/DDBJ whole genome shotgun (WGS) entry which is preliminary data.</text>
</comment>
<accession>A0ABS7ZM63</accession>
<evidence type="ECO:0000313" key="1">
    <source>
        <dbReference type="EMBL" id="MCA6062132.1"/>
    </source>
</evidence>
<protein>
    <submittedName>
        <fullName evidence="1">Uncharacterized protein</fullName>
    </submittedName>
</protein>
<dbReference type="RefSeq" id="WP_225670727.1">
    <property type="nucleotide sequence ID" value="NZ_JAEDAH010000003.1"/>
</dbReference>
<evidence type="ECO:0000313" key="2">
    <source>
        <dbReference type="Proteomes" id="UP000714380"/>
    </source>
</evidence>
<sequence>MTNTNLVLAELQRLTPLVRSYRQRGIDDIEVAIRLADGQLLTVQWPQGQAVIVTKPVQND</sequence>
<dbReference type="EMBL" id="JAEDAH010000003">
    <property type="protein sequence ID" value="MCA6062132.1"/>
    <property type="molecule type" value="Genomic_DNA"/>
</dbReference>
<keyword evidence="2" id="KW-1185">Reference proteome</keyword>
<gene>
    <name evidence="1" type="ORF">I9W95_00770</name>
</gene>
<dbReference type="Proteomes" id="UP000714380">
    <property type="component" value="Unassembled WGS sequence"/>
</dbReference>
<name>A0ABS7ZM63_9GAMM</name>
<proteinExistence type="predicted"/>
<reference evidence="1 2" key="1">
    <citation type="submission" date="2020-12" db="EMBL/GenBank/DDBJ databases">
        <title>Novel Thalassolituus-related marine hydrocarbonoclastic bacteria mediated algae-derived hydrocarbons mineralization in twilight zone of the northern South China Sea.</title>
        <authorList>
            <person name="Dong C."/>
        </authorList>
    </citation>
    <scope>NUCLEOTIDE SEQUENCE [LARGE SCALE GENOMIC DNA]</scope>
    <source>
        <strain evidence="1 2">IMCC1826</strain>
    </source>
</reference>